<dbReference type="GO" id="GO:0005640">
    <property type="term" value="C:nuclear outer membrane"/>
    <property type="evidence" value="ECO:0007669"/>
    <property type="project" value="TreeGrafter"/>
</dbReference>
<dbReference type="GO" id="GO:0030474">
    <property type="term" value="P:spindle pole body duplication"/>
    <property type="evidence" value="ECO:0007669"/>
    <property type="project" value="TreeGrafter"/>
</dbReference>
<evidence type="ECO:0000313" key="3">
    <source>
        <dbReference type="Proteomes" id="UP000053342"/>
    </source>
</evidence>
<protein>
    <submittedName>
        <fullName evidence="2">Uncharacterized protein</fullName>
    </submittedName>
</protein>
<dbReference type="EMBL" id="KN847336">
    <property type="protein sequence ID" value="KIW42855.1"/>
    <property type="molecule type" value="Genomic_DNA"/>
</dbReference>
<dbReference type="GO" id="GO:0006606">
    <property type="term" value="P:protein import into nucleus"/>
    <property type="evidence" value="ECO:0007669"/>
    <property type="project" value="TreeGrafter"/>
</dbReference>
<proteinExistence type="predicted"/>
<keyword evidence="3" id="KW-1185">Reference proteome</keyword>
<dbReference type="AlphaFoldDB" id="A0A0D2DKA3"/>
<accession>A0A0D2DKA3</accession>
<feature type="compositionally biased region" description="Polar residues" evidence="1">
    <location>
        <begin position="238"/>
        <end position="251"/>
    </location>
</feature>
<feature type="compositionally biased region" description="Polar residues" evidence="1">
    <location>
        <begin position="192"/>
        <end position="205"/>
    </location>
</feature>
<dbReference type="InterPro" id="IPR012578">
    <property type="entry name" value="Nucl_pore_cmplx"/>
</dbReference>
<feature type="compositionally biased region" description="Low complexity" evidence="1">
    <location>
        <begin position="214"/>
        <end position="237"/>
    </location>
</feature>
<dbReference type="PANTHER" id="PTHR28003:SF1">
    <property type="entry name" value="NUCLEOPORIN POM34"/>
    <property type="match status" value="1"/>
</dbReference>
<gene>
    <name evidence="2" type="ORF">PV06_06363</name>
</gene>
<evidence type="ECO:0000313" key="2">
    <source>
        <dbReference type="EMBL" id="KIW42855.1"/>
    </source>
</evidence>
<name>A0A0D2DKA3_9EURO</name>
<organism evidence="2 3">
    <name type="scientific">Exophiala oligosperma</name>
    <dbReference type="NCBI Taxonomy" id="215243"/>
    <lineage>
        <taxon>Eukaryota</taxon>
        <taxon>Fungi</taxon>
        <taxon>Dikarya</taxon>
        <taxon>Ascomycota</taxon>
        <taxon>Pezizomycotina</taxon>
        <taxon>Eurotiomycetes</taxon>
        <taxon>Chaetothyriomycetidae</taxon>
        <taxon>Chaetothyriales</taxon>
        <taxon>Herpotrichiellaceae</taxon>
        <taxon>Exophiala</taxon>
    </lineage>
</organism>
<dbReference type="GeneID" id="27358437"/>
<feature type="region of interest" description="Disordered" evidence="1">
    <location>
        <begin position="56"/>
        <end position="78"/>
    </location>
</feature>
<dbReference type="Pfam" id="PF08058">
    <property type="entry name" value="NPCC"/>
    <property type="match status" value="1"/>
</dbReference>
<dbReference type="STRING" id="215243.A0A0D2DKA3"/>
<feature type="region of interest" description="Disordered" evidence="1">
    <location>
        <begin position="184"/>
        <end position="280"/>
    </location>
</feature>
<dbReference type="GO" id="GO:0070762">
    <property type="term" value="C:nuclear pore transmembrane ring"/>
    <property type="evidence" value="ECO:0007669"/>
    <property type="project" value="TreeGrafter"/>
</dbReference>
<dbReference type="RefSeq" id="XP_016263071.1">
    <property type="nucleotide sequence ID" value="XM_016407467.1"/>
</dbReference>
<feature type="compositionally biased region" description="Basic and acidic residues" evidence="1">
    <location>
        <begin position="326"/>
        <end position="336"/>
    </location>
</feature>
<sequence>MSTMATSLVPLSVKSTAETALQGTQSVASALRTTQHVVSNEVASGTNYLKRKAQEVRMTPTKSPLNSTSFSTPPPSPGNFRHPRLTEILARESATSISERRVKGAAINAAVLLFSLVFSDAFCSCVTRLLSWSGIDPSQTLSTTIVLVRLVSFANIVLCLQPVMPYISKKDQITDIPLTPSQRSLLGLDPSVQPTPSPAGSSLSYITPPRYRRSSGSFTGSSPLSGQQGLSSTGRRSISANYTSSPLSTSRHAVGFSGTPVRRGTDLSTTGSGFSPSPAATASPLFHKSLNHSSSQILPDVDFGVTGRSSFGGATSTGSGLGRSQSLRERPRRESLEPGSPASRNKSPQIVPGVNYKWLYDKGRGLPKSESYGF</sequence>
<feature type="compositionally biased region" description="Low complexity" evidence="1">
    <location>
        <begin position="309"/>
        <end position="325"/>
    </location>
</feature>
<evidence type="ECO:0000256" key="1">
    <source>
        <dbReference type="SAM" id="MobiDB-lite"/>
    </source>
</evidence>
<dbReference type="PANTHER" id="PTHR28003">
    <property type="entry name" value="NUCLEOPORIN POM34"/>
    <property type="match status" value="1"/>
</dbReference>
<feature type="compositionally biased region" description="Polar residues" evidence="1">
    <location>
        <begin position="266"/>
        <end position="280"/>
    </location>
</feature>
<reference evidence="2 3" key="1">
    <citation type="submission" date="2015-01" db="EMBL/GenBank/DDBJ databases">
        <title>The Genome Sequence of Exophiala oligosperma CBS72588.</title>
        <authorList>
            <consortium name="The Broad Institute Genomics Platform"/>
            <person name="Cuomo C."/>
            <person name="de Hoog S."/>
            <person name="Gorbushina A."/>
            <person name="Stielow B."/>
            <person name="Teixiera M."/>
            <person name="Abouelleil A."/>
            <person name="Chapman S.B."/>
            <person name="Priest M."/>
            <person name="Young S.K."/>
            <person name="Wortman J."/>
            <person name="Nusbaum C."/>
            <person name="Birren B."/>
        </authorList>
    </citation>
    <scope>NUCLEOTIDE SEQUENCE [LARGE SCALE GENOMIC DNA]</scope>
    <source>
        <strain evidence="2 3">CBS 72588</strain>
    </source>
</reference>
<dbReference type="OrthoDB" id="429932at2759"/>
<dbReference type="HOGENOM" id="CLU_044363_0_0_1"/>
<dbReference type="Proteomes" id="UP000053342">
    <property type="component" value="Unassembled WGS sequence"/>
</dbReference>
<dbReference type="VEuPathDB" id="FungiDB:PV06_06363"/>
<feature type="region of interest" description="Disordered" evidence="1">
    <location>
        <begin position="309"/>
        <end position="350"/>
    </location>
</feature>